<evidence type="ECO:0000256" key="1">
    <source>
        <dbReference type="ARBA" id="ARBA00001947"/>
    </source>
</evidence>
<evidence type="ECO:0000313" key="4">
    <source>
        <dbReference type="Proteomes" id="UP000053105"/>
    </source>
</evidence>
<dbReference type="OrthoDB" id="291007at2759"/>
<reference evidence="3 4" key="1">
    <citation type="submission" date="2015-07" db="EMBL/GenBank/DDBJ databases">
        <title>The genome of Melipona quadrifasciata.</title>
        <authorList>
            <person name="Pan H."/>
            <person name="Kapheim K."/>
        </authorList>
    </citation>
    <scope>NUCLEOTIDE SEQUENCE [LARGE SCALE GENOMIC DNA]</scope>
    <source>
        <strain evidence="3">0111107301</strain>
        <tissue evidence="3">Whole body</tissue>
    </source>
</reference>
<protein>
    <recommendedName>
        <fullName evidence="2">Peptidase M12A domain-containing protein</fullName>
    </recommendedName>
</protein>
<dbReference type="Proteomes" id="UP000053105">
    <property type="component" value="Unassembled WGS sequence"/>
</dbReference>
<dbReference type="Pfam" id="PF01400">
    <property type="entry name" value="Astacin"/>
    <property type="match status" value="1"/>
</dbReference>
<evidence type="ECO:0000313" key="3">
    <source>
        <dbReference type="EMBL" id="KOX76351.1"/>
    </source>
</evidence>
<dbReference type="STRING" id="166423.A0A0N1ITR5"/>
<dbReference type="EMBL" id="KQ435750">
    <property type="protein sequence ID" value="KOX76351.1"/>
    <property type="molecule type" value="Genomic_DNA"/>
</dbReference>
<sequence length="76" mass="8866">PLANIGQRRLIYEVMNVYHKYTSTKFECYRSVGKIVGWQNVHLQISGSMTRKDTLIYELMHAIGFLYVRNGSEIVQ</sequence>
<comment type="cofactor">
    <cofactor evidence="1">
        <name>Zn(2+)</name>
        <dbReference type="ChEBI" id="CHEBI:29105"/>
    </cofactor>
</comment>
<accession>A0A0N1ITR5</accession>
<dbReference type="GO" id="GO:0004222">
    <property type="term" value="F:metalloendopeptidase activity"/>
    <property type="evidence" value="ECO:0007669"/>
    <property type="project" value="InterPro"/>
</dbReference>
<dbReference type="InterPro" id="IPR001506">
    <property type="entry name" value="Peptidase_M12A"/>
</dbReference>
<proteinExistence type="predicted"/>
<gene>
    <name evidence="3" type="ORF">WN51_11682</name>
</gene>
<organism evidence="3 4">
    <name type="scientific">Melipona quadrifasciata</name>
    <dbReference type="NCBI Taxonomy" id="166423"/>
    <lineage>
        <taxon>Eukaryota</taxon>
        <taxon>Metazoa</taxon>
        <taxon>Ecdysozoa</taxon>
        <taxon>Arthropoda</taxon>
        <taxon>Hexapoda</taxon>
        <taxon>Insecta</taxon>
        <taxon>Pterygota</taxon>
        <taxon>Neoptera</taxon>
        <taxon>Endopterygota</taxon>
        <taxon>Hymenoptera</taxon>
        <taxon>Apocrita</taxon>
        <taxon>Aculeata</taxon>
        <taxon>Apoidea</taxon>
        <taxon>Anthophila</taxon>
        <taxon>Apidae</taxon>
        <taxon>Melipona</taxon>
    </lineage>
</organism>
<evidence type="ECO:0000259" key="2">
    <source>
        <dbReference type="Pfam" id="PF01400"/>
    </source>
</evidence>
<keyword evidence="4" id="KW-1185">Reference proteome</keyword>
<dbReference type="GO" id="GO:0006508">
    <property type="term" value="P:proteolysis"/>
    <property type="evidence" value="ECO:0007669"/>
    <property type="project" value="InterPro"/>
</dbReference>
<name>A0A0N1ITR5_9HYME</name>
<dbReference type="AlphaFoldDB" id="A0A0N1ITR5"/>
<feature type="non-terminal residue" evidence="3">
    <location>
        <position position="1"/>
    </location>
</feature>
<feature type="domain" description="Peptidase M12A" evidence="2">
    <location>
        <begin position="21"/>
        <end position="66"/>
    </location>
</feature>